<proteinExistence type="predicted"/>
<dbReference type="Proteomes" id="UP000223913">
    <property type="component" value="Unassembled WGS sequence"/>
</dbReference>
<reference evidence="1 2" key="1">
    <citation type="submission" date="2017-10" db="EMBL/GenBank/DDBJ databases">
        <title>The draft genome sequence of Lewinella nigricans NBRC 102662.</title>
        <authorList>
            <person name="Wang K."/>
        </authorList>
    </citation>
    <scope>NUCLEOTIDE SEQUENCE [LARGE SCALE GENOMIC DNA]</scope>
    <source>
        <strain evidence="1 2">NBRC 102662</strain>
    </source>
</reference>
<name>A0A2D0N9Z0_FLAN2</name>
<keyword evidence="2" id="KW-1185">Reference proteome</keyword>
<evidence type="ECO:0000313" key="2">
    <source>
        <dbReference type="Proteomes" id="UP000223913"/>
    </source>
</evidence>
<accession>A0A2D0N9Z0</accession>
<sequence>MSFAFFAGLLRAARQVSAVSNCPTNYHKIPREPLVVYYFVAVYIFEEVIWPFLCRCNGPVRGNVGHSKI</sequence>
<dbReference type="EMBL" id="PDUD01000022">
    <property type="protein sequence ID" value="PHN05297.1"/>
    <property type="molecule type" value="Genomic_DNA"/>
</dbReference>
<evidence type="ECO:0000313" key="1">
    <source>
        <dbReference type="EMBL" id="PHN05297.1"/>
    </source>
</evidence>
<comment type="caution">
    <text evidence="1">The sequence shown here is derived from an EMBL/GenBank/DDBJ whole genome shotgun (WGS) entry which is preliminary data.</text>
</comment>
<gene>
    <name evidence="1" type="ORF">CRP01_17425</name>
</gene>
<dbReference type="AlphaFoldDB" id="A0A2D0N9Z0"/>
<protein>
    <submittedName>
        <fullName evidence="1">Uncharacterized protein</fullName>
    </submittedName>
</protein>
<organism evidence="1 2">
    <name type="scientific">Flavilitoribacter nigricans (strain ATCC 23147 / DSM 23189 / NBRC 102662 / NCIMB 1420 / SS-2)</name>
    <name type="common">Lewinella nigricans</name>
    <dbReference type="NCBI Taxonomy" id="1122177"/>
    <lineage>
        <taxon>Bacteria</taxon>
        <taxon>Pseudomonadati</taxon>
        <taxon>Bacteroidota</taxon>
        <taxon>Saprospiria</taxon>
        <taxon>Saprospirales</taxon>
        <taxon>Lewinellaceae</taxon>
        <taxon>Flavilitoribacter</taxon>
    </lineage>
</organism>